<proteinExistence type="predicted"/>
<evidence type="ECO:0000259" key="2">
    <source>
        <dbReference type="Pfam" id="PF00326"/>
    </source>
</evidence>
<dbReference type="EMBL" id="BBQY01000008">
    <property type="protein sequence ID" value="GBH30930.1"/>
    <property type="molecule type" value="Genomic_DNA"/>
</dbReference>
<name>A0A401J2U0_SPHXE</name>
<organism evidence="3 4">
    <name type="scientific">Sphingobium xenophagum</name>
    <dbReference type="NCBI Taxonomy" id="121428"/>
    <lineage>
        <taxon>Bacteria</taxon>
        <taxon>Pseudomonadati</taxon>
        <taxon>Pseudomonadota</taxon>
        <taxon>Alphaproteobacteria</taxon>
        <taxon>Sphingomonadales</taxon>
        <taxon>Sphingomonadaceae</taxon>
        <taxon>Sphingobium</taxon>
    </lineage>
</organism>
<dbReference type="InterPro" id="IPR001375">
    <property type="entry name" value="Peptidase_S9_cat"/>
</dbReference>
<gene>
    <name evidence="3" type="ORF">MBESOW_P2186</name>
</gene>
<dbReference type="SUPFAM" id="SSF82171">
    <property type="entry name" value="DPP6 N-terminal domain-like"/>
    <property type="match status" value="1"/>
</dbReference>
<feature type="signal peptide" evidence="1">
    <location>
        <begin position="1"/>
        <end position="21"/>
    </location>
</feature>
<evidence type="ECO:0000313" key="3">
    <source>
        <dbReference type="EMBL" id="GBH30930.1"/>
    </source>
</evidence>
<dbReference type="AlphaFoldDB" id="A0A401J2U0"/>
<comment type="caution">
    <text evidence="3">The sequence shown here is derived from an EMBL/GenBank/DDBJ whole genome shotgun (WGS) entry which is preliminary data.</text>
</comment>
<dbReference type="InterPro" id="IPR053536">
    <property type="entry name" value="Lasso_peptide_isopeptidase"/>
</dbReference>
<dbReference type="InterPro" id="IPR011042">
    <property type="entry name" value="6-blade_b-propeller_TolB-like"/>
</dbReference>
<protein>
    <recommendedName>
        <fullName evidence="2">Peptidase S9 prolyl oligopeptidase catalytic domain-containing protein</fullName>
    </recommendedName>
</protein>
<dbReference type="SUPFAM" id="SSF53474">
    <property type="entry name" value="alpha/beta-Hydrolases"/>
    <property type="match status" value="1"/>
</dbReference>
<dbReference type="GO" id="GO:0008236">
    <property type="term" value="F:serine-type peptidase activity"/>
    <property type="evidence" value="ECO:0007669"/>
    <property type="project" value="InterPro"/>
</dbReference>
<reference evidence="3 4" key="1">
    <citation type="submission" date="2014-12" db="EMBL/GenBank/DDBJ databases">
        <title>Whole genome sequencing of Sphingobium xenophagum OW59.</title>
        <authorList>
            <person name="Ohta Y."/>
            <person name="Nishi S."/>
            <person name="Hatada Y."/>
        </authorList>
    </citation>
    <scope>NUCLEOTIDE SEQUENCE [LARGE SCALE GENOMIC DNA]</scope>
    <source>
        <strain evidence="3 4">OW59</strain>
    </source>
</reference>
<dbReference type="Proteomes" id="UP000290975">
    <property type="component" value="Unassembled WGS sequence"/>
</dbReference>
<sequence>MLISLAMSLAGAATAALPAVAADLDCAKMLVVRRLAGAPRPIEATDLIETLDIGSNGGMESDPVFTLSPDRSRLAVAVRRADGRSNSYCSGIYIVDQNGQASLIDAGPGVAFWRYDNFFGTRGFPTGVTKVITPLWSSNGDNLAFLKLVNDRLQLWRWDVGGHSRPVAAPEDDIVDFRFGADGKGLVYKQRADGPPTEELNQEALRGYRLDERFFPFASRAPFPRGGASYRFYRVDLDGSARGPATEAEIAAFANDRSAALRNGAIMVDVKADAEGMGRIHMLIGTAEQFCRSASCTDIEGQPWVTQSGHIRFVRREGWGRSLAAIYEWKGGDTDPARLFQTSDLLKGCVPIDDDVLCVRENATRPRYIDRIRLQDGKSRTIFEPNPDHAKIVHGRVERLQWTNAMGIPSYGDLVYPPTFQPGRHYPLIITQYESRGFLRGGTGDEFPIQLFAKAGYLVLNIERPQSPVSAKQLAPLERQRRENADFLARRNILSTIETKVLELINTGLVDPDRIGITGLSDGSTTTQFAALHSQMFNAASISGCCWEPSQTWLLGTAIQQHYQSIGWPASPEASSAIWSQMSLSRNASRVAFPILMQVADGELYPMLEAVRALRAANSPVDVYVFPDELHIKRQPIHRLNVYRRNLRWFDFWLMDKMPADGIEREEASRWAQMRRDWKQGGIDLPTSD</sequence>
<feature type="domain" description="Peptidase S9 prolyl oligopeptidase catalytic" evidence="2">
    <location>
        <begin position="501"/>
        <end position="654"/>
    </location>
</feature>
<dbReference type="Gene3D" id="2.120.10.30">
    <property type="entry name" value="TolB, C-terminal domain"/>
    <property type="match status" value="1"/>
</dbReference>
<feature type="chain" id="PRO_5019151491" description="Peptidase S9 prolyl oligopeptidase catalytic domain-containing protein" evidence="1">
    <location>
        <begin position="22"/>
        <end position="689"/>
    </location>
</feature>
<accession>A0A401J2U0</accession>
<dbReference type="Pfam" id="PF00326">
    <property type="entry name" value="Peptidase_S9"/>
    <property type="match status" value="1"/>
</dbReference>
<keyword evidence="4" id="KW-1185">Reference proteome</keyword>
<dbReference type="GO" id="GO:0006508">
    <property type="term" value="P:proteolysis"/>
    <property type="evidence" value="ECO:0007669"/>
    <property type="project" value="InterPro"/>
</dbReference>
<dbReference type="Gene3D" id="3.40.50.1820">
    <property type="entry name" value="alpha/beta hydrolase"/>
    <property type="match status" value="1"/>
</dbReference>
<dbReference type="InterPro" id="IPR029058">
    <property type="entry name" value="AB_hydrolase_fold"/>
</dbReference>
<evidence type="ECO:0000313" key="4">
    <source>
        <dbReference type="Proteomes" id="UP000290975"/>
    </source>
</evidence>
<dbReference type="NCBIfam" id="NF033523">
    <property type="entry name" value="lasso_peptidase"/>
    <property type="match status" value="1"/>
</dbReference>
<evidence type="ECO:0000256" key="1">
    <source>
        <dbReference type="SAM" id="SignalP"/>
    </source>
</evidence>
<keyword evidence="1" id="KW-0732">Signal</keyword>